<name>X1S7T4_9ZZZZ</name>
<organism evidence="1">
    <name type="scientific">marine sediment metagenome</name>
    <dbReference type="NCBI Taxonomy" id="412755"/>
    <lineage>
        <taxon>unclassified sequences</taxon>
        <taxon>metagenomes</taxon>
        <taxon>ecological metagenomes</taxon>
    </lineage>
</organism>
<reference evidence="1" key="1">
    <citation type="journal article" date="2014" name="Front. Microbiol.">
        <title>High frequency of phylogenetically diverse reductive dehalogenase-homologous genes in deep subseafloor sedimentary metagenomes.</title>
        <authorList>
            <person name="Kawai M."/>
            <person name="Futagami T."/>
            <person name="Toyoda A."/>
            <person name="Takaki Y."/>
            <person name="Nishi S."/>
            <person name="Hori S."/>
            <person name="Arai W."/>
            <person name="Tsubouchi T."/>
            <person name="Morono Y."/>
            <person name="Uchiyama I."/>
            <person name="Ito T."/>
            <person name="Fujiyama A."/>
            <person name="Inagaki F."/>
            <person name="Takami H."/>
        </authorList>
    </citation>
    <scope>NUCLEOTIDE SEQUENCE</scope>
    <source>
        <strain evidence="1">Expedition CK06-06</strain>
    </source>
</reference>
<dbReference type="AlphaFoldDB" id="X1S7T4"/>
<proteinExistence type="predicted"/>
<sequence length="63" mass="7650">MKDEKMRKNIEYLEKSTKIVKSTYFEYGMLKCLNYINDNLDDIRVSLRDIKNHLVCSKKEKQF</sequence>
<accession>X1S7T4</accession>
<evidence type="ECO:0000313" key="1">
    <source>
        <dbReference type="EMBL" id="GAI89117.1"/>
    </source>
</evidence>
<dbReference type="EMBL" id="BARW01021500">
    <property type="protein sequence ID" value="GAI89117.1"/>
    <property type="molecule type" value="Genomic_DNA"/>
</dbReference>
<gene>
    <name evidence="1" type="ORF">S12H4_36100</name>
</gene>
<comment type="caution">
    <text evidence="1">The sequence shown here is derived from an EMBL/GenBank/DDBJ whole genome shotgun (WGS) entry which is preliminary data.</text>
</comment>
<protein>
    <submittedName>
        <fullName evidence="1">Uncharacterized protein</fullName>
    </submittedName>
</protein>